<feature type="transmembrane region" description="Helical" evidence="6">
    <location>
        <begin position="268"/>
        <end position="290"/>
    </location>
</feature>
<dbReference type="Proteomes" id="UP000612808">
    <property type="component" value="Unassembled WGS sequence"/>
</dbReference>
<accession>A0A8J3J488</accession>
<dbReference type="PANTHER" id="PTHR42718">
    <property type="entry name" value="MAJOR FACILITATOR SUPERFAMILY MULTIDRUG TRANSPORTER MFSC"/>
    <property type="match status" value="1"/>
</dbReference>
<protein>
    <submittedName>
        <fullName evidence="8">MFS transporter</fullName>
    </submittedName>
</protein>
<evidence type="ECO:0000256" key="1">
    <source>
        <dbReference type="ARBA" id="ARBA00004651"/>
    </source>
</evidence>
<dbReference type="Gene3D" id="1.20.1250.20">
    <property type="entry name" value="MFS general substrate transporter like domains"/>
    <property type="match status" value="1"/>
</dbReference>
<dbReference type="EMBL" id="BOMB01000013">
    <property type="protein sequence ID" value="GID11672.1"/>
    <property type="molecule type" value="Genomic_DNA"/>
</dbReference>
<feature type="transmembrane region" description="Helical" evidence="6">
    <location>
        <begin position="417"/>
        <end position="438"/>
    </location>
</feature>
<evidence type="ECO:0000259" key="7">
    <source>
        <dbReference type="PROSITE" id="PS50850"/>
    </source>
</evidence>
<feature type="transmembrane region" description="Helical" evidence="6">
    <location>
        <begin position="19"/>
        <end position="40"/>
    </location>
</feature>
<dbReference type="InterPro" id="IPR011701">
    <property type="entry name" value="MFS"/>
</dbReference>
<dbReference type="AlphaFoldDB" id="A0A8J3J488"/>
<dbReference type="InterPro" id="IPR036259">
    <property type="entry name" value="MFS_trans_sf"/>
</dbReference>
<evidence type="ECO:0000256" key="2">
    <source>
        <dbReference type="ARBA" id="ARBA00022448"/>
    </source>
</evidence>
<comment type="caution">
    <text evidence="8">The sequence shown here is derived from an EMBL/GenBank/DDBJ whole genome shotgun (WGS) entry which is preliminary data.</text>
</comment>
<keyword evidence="3 6" id="KW-0812">Transmembrane</keyword>
<dbReference type="PROSITE" id="PS50850">
    <property type="entry name" value="MFS"/>
    <property type="match status" value="1"/>
</dbReference>
<feature type="transmembrane region" description="Helical" evidence="6">
    <location>
        <begin position="296"/>
        <end position="318"/>
    </location>
</feature>
<feature type="transmembrane region" description="Helical" evidence="6">
    <location>
        <begin position="355"/>
        <end position="380"/>
    </location>
</feature>
<feature type="transmembrane region" description="Helical" evidence="6">
    <location>
        <begin position="330"/>
        <end position="349"/>
    </location>
</feature>
<evidence type="ECO:0000256" key="4">
    <source>
        <dbReference type="ARBA" id="ARBA00022989"/>
    </source>
</evidence>
<feature type="transmembrane region" description="Helical" evidence="6">
    <location>
        <begin position="84"/>
        <end position="108"/>
    </location>
</feature>
<comment type="subcellular location">
    <subcellularLocation>
        <location evidence="1">Cell membrane</location>
        <topology evidence="1">Multi-pass membrane protein</topology>
    </subcellularLocation>
</comment>
<feature type="domain" description="Major facilitator superfamily (MFS) profile" evidence="7">
    <location>
        <begin position="18"/>
        <end position="440"/>
    </location>
</feature>
<keyword evidence="5 6" id="KW-0472">Membrane</keyword>
<evidence type="ECO:0000256" key="6">
    <source>
        <dbReference type="SAM" id="Phobius"/>
    </source>
</evidence>
<sequence>MTVRTAAGRDAVLRRAVRLVGVSLGYFLVLLDTTVLTVALPDLRRSLGGPVAGQQWAVAGYTVVFAALLLGAGAVADRYGARRVFAAGVAAFGVLSLASAAAPTLWVLVVLRALLGAAGAACLPASLALVARLYPVAAERARALGAWAAITGVALAAGPVAGGALVSLAGWRAVFLVNVPVAALALLLTAGRTLAAPRGTGRVDWGSQLLAAAFLGLVTAAVIGAGAFSLPTGAAALLALALLVRRQRRAPHPLVPTALLRVPAARSALLSGAAVNFALSGTLFVVTLVLQDRYGWGPLAAGLAFLPLTLPTAFNPLVTGRLVARYGPRRPVLAGLGLLTAGALLLAAAPGYAVLAVGLAVTGLGVSFALPALVTATVAAAPDGLAGTASGLLNAVRQVGATVGVAAMGAVVAPGLAAVPVALLLSAAVVAAALAGTARA</sequence>
<feature type="transmembrane region" description="Helical" evidence="6">
    <location>
        <begin position="173"/>
        <end position="191"/>
    </location>
</feature>
<evidence type="ECO:0000313" key="8">
    <source>
        <dbReference type="EMBL" id="GID11672.1"/>
    </source>
</evidence>
<evidence type="ECO:0000256" key="3">
    <source>
        <dbReference type="ARBA" id="ARBA00022692"/>
    </source>
</evidence>
<feature type="transmembrane region" description="Helical" evidence="6">
    <location>
        <begin position="52"/>
        <end position="72"/>
    </location>
</feature>
<reference evidence="8" key="1">
    <citation type="submission" date="2021-01" db="EMBL/GenBank/DDBJ databases">
        <title>Whole genome shotgun sequence of Actinocatenispora rupis NBRC 107355.</title>
        <authorList>
            <person name="Komaki H."/>
            <person name="Tamura T."/>
        </authorList>
    </citation>
    <scope>NUCLEOTIDE SEQUENCE</scope>
    <source>
        <strain evidence="8">NBRC 107355</strain>
    </source>
</reference>
<dbReference type="Pfam" id="PF07690">
    <property type="entry name" value="MFS_1"/>
    <property type="match status" value="1"/>
</dbReference>
<dbReference type="PANTHER" id="PTHR42718:SF9">
    <property type="entry name" value="MAJOR FACILITATOR SUPERFAMILY MULTIDRUG TRANSPORTER MFSC"/>
    <property type="match status" value="1"/>
</dbReference>
<name>A0A8J3J488_9ACTN</name>
<dbReference type="Gene3D" id="1.20.1720.10">
    <property type="entry name" value="Multidrug resistance protein D"/>
    <property type="match status" value="1"/>
</dbReference>
<keyword evidence="2" id="KW-0813">Transport</keyword>
<feature type="transmembrane region" description="Helical" evidence="6">
    <location>
        <begin position="203"/>
        <end position="222"/>
    </location>
</feature>
<feature type="transmembrane region" description="Helical" evidence="6">
    <location>
        <begin position="146"/>
        <end position="167"/>
    </location>
</feature>
<keyword evidence="4 6" id="KW-1133">Transmembrane helix</keyword>
<dbReference type="SUPFAM" id="SSF103473">
    <property type="entry name" value="MFS general substrate transporter"/>
    <property type="match status" value="1"/>
</dbReference>
<evidence type="ECO:0000313" key="9">
    <source>
        <dbReference type="Proteomes" id="UP000612808"/>
    </source>
</evidence>
<dbReference type="CDD" id="cd17321">
    <property type="entry name" value="MFS_MMR_MDR_like"/>
    <property type="match status" value="1"/>
</dbReference>
<dbReference type="RefSeq" id="WP_203657676.1">
    <property type="nucleotide sequence ID" value="NZ_BAAAZM010000001.1"/>
</dbReference>
<feature type="transmembrane region" description="Helical" evidence="6">
    <location>
        <begin position="114"/>
        <end position="134"/>
    </location>
</feature>
<evidence type="ECO:0000256" key="5">
    <source>
        <dbReference type="ARBA" id="ARBA00023136"/>
    </source>
</evidence>
<dbReference type="GO" id="GO:0005886">
    <property type="term" value="C:plasma membrane"/>
    <property type="evidence" value="ECO:0007669"/>
    <property type="project" value="UniProtKB-SubCell"/>
</dbReference>
<proteinExistence type="predicted"/>
<gene>
    <name evidence="8" type="primary">mmr_1</name>
    <name evidence="8" type="ORF">Aru02nite_25610</name>
</gene>
<dbReference type="InterPro" id="IPR020846">
    <property type="entry name" value="MFS_dom"/>
</dbReference>
<dbReference type="GO" id="GO:0022857">
    <property type="term" value="F:transmembrane transporter activity"/>
    <property type="evidence" value="ECO:0007669"/>
    <property type="project" value="InterPro"/>
</dbReference>
<organism evidence="8 9">
    <name type="scientific">Actinocatenispora rupis</name>
    <dbReference type="NCBI Taxonomy" id="519421"/>
    <lineage>
        <taxon>Bacteria</taxon>
        <taxon>Bacillati</taxon>
        <taxon>Actinomycetota</taxon>
        <taxon>Actinomycetes</taxon>
        <taxon>Micromonosporales</taxon>
        <taxon>Micromonosporaceae</taxon>
        <taxon>Actinocatenispora</taxon>
    </lineage>
</organism>
<keyword evidence="9" id="KW-1185">Reference proteome</keyword>